<keyword evidence="2" id="KW-0106">Calcium</keyword>
<keyword evidence="1" id="KW-0479">Metal-binding</keyword>
<protein>
    <recommendedName>
        <fullName evidence="6">Sulfatase N-terminal domain-containing protein</fullName>
    </recommendedName>
</protein>
<proteinExistence type="predicted"/>
<dbReference type="GO" id="GO:0008484">
    <property type="term" value="F:sulfuric ester hydrolase activity"/>
    <property type="evidence" value="ECO:0007669"/>
    <property type="project" value="InterPro"/>
</dbReference>
<dbReference type="AlphaFoldDB" id="A0A7S2BUN3"/>
<feature type="region of interest" description="Disordered" evidence="4">
    <location>
        <begin position="204"/>
        <end position="230"/>
    </location>
</feature>
<dbReference type="Gene3D" id="3.30.1120.10">
    <property type="match status" value="1"/>
</dbReference>
<sequence>MLEIGPIDSIDAWDAMVATAAGTQRTSNGKSAAGEEEVAEITPPRAEVLLAGIDIDKRGAALRVGRYKLLVGSWGTDTWCDLNVSGHSPDYPAPPAHSSLGGEGGIVCMHLPPALSPPPTSSPSSSPTRYGVKRQPSTTGGTVEDLQIGPPPPSPPWWDRVTALYDVKSDPREMHDLQHDLPEVVRSLLHKLVAYNSTVVPSIHKPSDPAGRDHANRTDCIGPWQGVPTW</sequence>
<dbReference type="InterPro" id="IPR047115">
    <property type="entry name" value="ARSB"/>
</dbReference>
<evidence type="ECO:0000256" key="2">
    <source>
        <dbReference type="ARBA" id="ARBA00022837"/>
    </source>
</evidence>
<feature type="compositionally biased region" description="Basic and acidic residues" evidence="4">
    <location>
        <begin position="205"/>
        <end position="217"/>
    </location>
</feature>
<dbReference type="InterPro" id="IPR017850">
    <property type="entry name" value="Alkaline_phosphatase_core_sf"/>
</dbReference>
<keyword evidence="3" id="KW-0325">Glycoprotein</keyword>
<evidence type="ECO:0000313" key="5">
    <source>
        <dbReference type="EMBL" id="CAD9407032.1"/>
    </source>
</evidence>
<evidence type="ECO:0000256" key="1">
    <source>
        <dbReference type="ARBA" id="ARBA00022723"/>
    </source>
</evidence>
<organism evidence="5">
    <name type="scientific">Haptolina brevifila</name>
    <dbReference type="NCBI Taxonomy" id="156173"/>
    <lineage>
        <taxon>Eukaryota</taxon>
        <taxon>Haptista</taxon>
        <taxon>Haptophyta</taxon>
        <taxon>Prymnesiophyceae</taxon>
        <taxon>Prymnesiales</taxon>
        <taxon>Prymnesiaceae</taxon>
        <taxon>Haptolina</taxon>
    </lineage>
</organism>
<reference evidence="5" key="1">
    <citation type="submission" date="2021-01" db="EMBL/GenBank/DDBJ databases">
        <authorList>
            <person name="Corre E."/>
            <person name="Pelletier E."/>
            <person name="Niang G."/>
            <person name="Scheremetjew M."/>
            <person name="Finn R."/>
            <person name="Kale V."/>
            <person name="Holt S."/>
            <person name="Cochrane G."/>
            <person name="Meng A."/>
            <person name="Brown T."/>
            <person name="Cohen L."/>
        </authorList>
    </citation>
    <scope>NUCLEOTIDE SEQUENCE</scope>
    <source>
        <strain evidence="5">UTEX LB 985</strain>
    </source>
</reference>
<dbReference type="EMBL" id="HBGU01007590">
    <property type="protein sequence ID" value="CAD9407032.1"/>
    <property type="molecule type" value="Transcribed_RNA"/>
</dbReference>
<evidence type="ECO:0000256" key="4">
    <source>
        <dbReference type="SAM" id="MobiDB-lite"/>
    </source>
</evidence>
<dbReference type="PANTHER" id="PTHR10342:SF274">
    <property type="entry name" value="ARYLSULFATASE B"/>
    <property type="match status" value="1"/>
</dbReference>
<gene>
    <name evidence="5" type="ORF">CBRE1094_LOCUS4165</name>
</gene>
<name>A0A7S2BUN3_9EUKA</name>
<accession>A0A7S2BUN3</accession>
<dbReference type="PANTHER" id="PTHR10342">
    <property type="entry name" value="ARYLSULFATASE"/>
    <property type="match status" value="1"/>
</dbReference>
<evidence type="ECO:0008006" key="6">
    <source>
        <dbReference type="Google" id="ProtNLM"/>
    </source>
</evidence>
<dbReference type="GO" id="GO:0046872">
    <property type="term" value="F:metal ion binding"/>
    <property type="evidence" value="ECO:0007669"/>
    <property type="project" value="UniProtKB-KW"/>
</dbReference>
<feature type="region of interest" description="Disordered" evidence="4">
    <location>
        <begin position="112"/>
        <end position="157"/>
    </location>
</feature>
<dbReference type="SUPFAM" id="SSF53649">
    <property type="entry name" value="Alkaline phosphatase-like"/>
    <property type="match status" value="1"/>
</dbReference>
<evidence type="ECO:0000256" key="3">
    <source>
        <dbReference type="ARBA" id="ARBA00023180"/>
    </source>
</evidence>